<gene>
    <name evidence="1" type="ORF">EST38_g6491</name>
</gene>
<protein>
    <recommendedName>
        <fullName evidence="3">F-box domain-containing protein</fullName>
    </recommendedName>
</protein>
<sequence length="407" mass="46514">MADRSILDVLPPDIVELVVQEGKNHDRKDFCGLRLVCKALNDLVEPEVFSTVTIQFLRDDSGRWEAIPEFLSSLASGTSPYVRWAKRLRLRGLIPILAITHWSHYDPWQGEEHQTMLACQKELLAPAIESLVHVEVVEYLASSREPYQNALSTLAKLPRLRDLLITFHTNFDFQNIPFAGFSNLDRIWLDDLPMTPDILDGVKGLLARSPSITELVLKVSYGLGSTKVERLELSSMVEDIMQPNFSPMLKHLTISASQFNLSPSCVPFLRSLTSLVVSDFTVVQPSFWRALQDVGIRLRKLKGGRLRQPIMDYLLSYSGLQDITLQWSDEEFEEIGSIVSKFFHAVLPRHRDTIRSISFGPPMLVPWPVTQSYLDEGVYLCKKLKYLSLIYYFPYPNENARTPLFPW</sequence>
<keyword evidence="2" id="KW-1185">Reference proteome</keyword>
<dbReference type="InterPro" id="IPR032675">
    <property type="entry name" value="LRR_dom_sf"/>
</dbReference>
<comment type="caution">
    <text evidence="1">The sequence shown here is derived from an EMBL/GenBank/DDBJ whole genome shotgun (WGS) entry which is preliminary data.</text>
</comment>
<accession>A0A4Q2DHH9</accession>
<proteinExistence type="predicted"/>
<dbReference type="Gene3D" id="3.80.10.10">
    <property type="entry name" value="Ribonuclease Inhibitor"/>
    <property type="match status" value="1"/>
</dbReference>
<dbReference type="Proteomes" id="UP000290288">
    <property type="component" value="Unassembled WGS sequence"/>
</dbReference>
<dbReference type="OrthoDB" id="2893717at2759"/>
<name>A0A4Q2DHH9_9AGAR</name>
<reference evidence="1 2" key="1">
    <citation type="submission" date="2019-01" db="EMBL/GenBank/DDBJ databases">
        <title>Draft genome sequence of Psathyrella aberdarensis IHI B618.</title>
        <authorList>
            <person name="Buettner E."/>
            <person name="Kellner H."/>
        </authorList>
    </citation>
    <scope>NUCLEOTIDE SEQUENCE [LARGE SCALE GENOMIC DNA]</scope>
    <source>
        <strain evidence="1 2">IHI B618</strain>
    </source>
</reference>
<evidence type="ECO:0008006" key="3">
    <source>
        <dbReference type="Google" id="ProtNLM"/>
    </source>
</evidence>
<organism evidence="1 2">
    <name type="scientific">Candolleomyces aberdarensis</name>
    <dbReference type="NCBI Taxonomy" id="2316362"/>
    <lineage>
        <taxon>Eukaryota</taxon>
        <taxon>Fungi</taxon>
        <taxon>Dikarya</taxon>
        <taxon>Basidiomycota</taxon>
        <taxon>Agaricomycotina</taxon>
        <taxon>Agaricomycetes</taxon>
        <taxon>Agaricomycetidae</taxon>
        <taxon>Agaricales</taxon>
        <taxon>Agaricineae</taxon>
        <taxon>Psathyrellaceae</taxon>
        <taxon>Candolleomyces</taxon>
    </lineage>
</organism>
<evidence type="ECO:0000313" key="2">
    <source>
        <dbReference type="Proteomes" id="UP000290288"/>
    </source>
</evidence>
<dbReference type="STRING" id="2316362.A0A4Q2DHH9"/>
<evidence type="ECO:0000313" key="1">
    <source>
        <dbReference type="EMBL" id="RXW19360.1"/>
    </source>
</evidence>
<dbReference type="EMBL" id="SDEE01000206">
    <property type="protein sequence ID" value="RXW19360.1"/>
    <property type="molecule type" value="Genomic_DNA"/>
</dbReference>
<dbReference type="SUPFAM" id="SSF52047">
    <property type="entry name" value="RNI-like"/>
    <property type="match status" value="1"/>
</dbReference>
<dbReference type="AlphaFoldDB" id="A0A4Q2DHH9"/>